<accession>A0ABY4YU79</accession>
<dbReference type="EMBL" id="CP099489">
    <property type="protein sequence ID" value="USQ79820.1"/>
    <property type="molecule type" value="Genomic_DNA"/>
</dbReference>
<dbReference type="Proteomes" id="UP001056455">
    <property type="component" value="Chromosome"/>
</dbReference>
<dbReference type="RefSeq" id="WP_252592924.1">
    <property type="nucleotide sequence ID" value="NZ_CP099489.1"/>
</dbReference>
<reference evidence="1" key="1">
    <citation type="submission" date="2022-06" db="EMBL/GenBank/DDBJ databases">
        <title>Ornithinimicrobium HY1793.</title>
        <authorList>
            <person name="Huang Y."/>
        </authorList>
    </citation>
    <scope>NUCLEOTIDE SEQUENCE</scope>
    <source>
        <strain evidence="1">HY1793</strain>
    </source>
</reference>
<evidence type="ECO:0008006" key="3">
    <source>
        <dbReference type="Google" id="ProtNLM"/>
    </source>
</evidence>
<evidence type="ECO:0000313" key="1">
    <source>
        <dbReference type="EMBL" id="USQ79820.1"/>
    </source>
</evidence>
<gene>
    <name evidence="1" type="ORF">NF556_19890</name>
</gene>
<protein>
    <recommendedName>
        <fullName evidence="3">Asparagine synthetase domain-containing protein</fullName>
    </recommendedName>
</protein>
<name>A0ABY4YU79_9MICO</name>
<sequence>MQVAPVIIFKDGIRARSPQPMRLDAGVFAESALAPALSQRLSVLGVHGAGIFNEQFVGGTQDAVRALTGVAADELPALGERMAGSLTVYVWDAVTRRVTVLADPLGGSLVFLHRDADGVAVSSHMGGLVALRERQGKPMRKSLANGLSTLVTGGAGGLQQGSYEGVELLDHFHFIEVDREGVRIRSYRSRDEFYGAPLSYEDGLDRVEAEILRNVRVVSQASHARKISQLTGGLDSRMVLGALQKAGVSDGFAFNCMGRSNTSDKMIAHGLASEFGLTMTNYTGLSAYSQPETFNDRVLAHMRYSSGLHMTPAHARMRRSQALVLSGGYGELFRSPYRPEEKPVQGTDAHALAEIEWGAAGFGEDPRSRLISIDLMDRYVDTVDEMVRGARGAGFGTDAWRDYYYIRRRNRFFVGEISRQWTPFASRFDPLYSVSAGQVMLRQPWAVRKSGVFLFDLMRRLGADLPRLPFDFDRYNVVYREMKGAPDQVAFSSPRSPQYNDWEQPMPHNFASVQVSTPNAAQKALAKKLRAPIQQVVELDRVRRETRAMVGALSEEDRTATFNSEGIRMLYGRAERHGWSLRCLFVIHSVLLWYTDTESPTATPSG</sequence>
<keyword evidence="2" id="KW-1185">Reference proteome</keyword>
<proteinExistence type="predicted"/>
<evidence type="ECO:0000313" key="2">
    <source>
        <dbReference type="Proteomes" id="UP001056455"/>
    </source>
</evidence>
<organism evidence="1 2">
    <name type="scientific">Ornithinimicrobium faecis</name>
    <dbReference type="NCBI Taxonomy" id="2934158"/>
    <lineage>
        <taxon>Bacteria</taxon>
        <taxon>Bacillati</taxon>
        <taxon>Actinomycetota</taxon>
        <taxon>Actinomycetes</taxon>
        <taxon>Micrococcales</taxon>
        <taxon>Ornithinimicrobiaceae</taxon>
        <taxon>Ornithinimicrobium</taxon>
    </lineage>
</organism>